<name>A0ABW1YE44_9DEIO</name>
<evidence type="ECO:0000313" key="3">
    <source>
        <dbReference type="EMBL" id="MFC6592605.1"/>
    </source>
</evidence>
<sequence>MRVAILTVGISDIVGGATTHMETLRRQLEGAGHQARIFATQPQGSLEQGLALLQAGGNRDRYRVLVSQRIVRQLSGAVAAAGDFDLYHAHDLLAALAAPSGRPVVWTVHGPLFEEARMMGLATDTNAYGQFLKQAEQQAAGRAVQIICVDQGQRELLLGRCPDVAPKVSVIENAADFEPDSSVAEAAEPYLLCARRLVEKNGVEFAIRAAALVPDVRLKLAGDGVLRPSLERLAQELGVKDRVEFIGDVTDRREMLRLTQGAWAVLVPSVPAGGVVEATSISALEAMVLARPVIASDIGGLAELLEDGRTALLVPAGQSEALAAAIRRLQRDPALCKSLGEAAREVALTQYGLERWTRQILDVYRQALT</sequence>
<dbReference type="PANTHER" id="PTHR12526:SF635">
    <property type="entry name" value="GLYCOSYL TRANSFERASE GROUP 1"/>
    <property type="match status" value="1"/>
</dbReference>
<keyword evidence="3" id="KW-0328">Glycosyltransferase</keyword>
<dbReference type="PANTHER" id="PTHR12526">
    <property type="entry name" value="GLYCOSYLTRANSFERASE"/>
    <property type="match status" value="1"/>
</dbReference>
<accession>A0ABW1YE44</accession>
<evidence type="ECO:0000259" key="1">
    <source>
        <dbReference type="Pfam" id="PF00534"/>
    </source>
</evidence>
<feature type="domain" description="Glycosyltransferase subfamily 4-like N-terminal" evidence="2">
    <location>
        <begin position="14"/>
        <end position="177"/>
    </location>
</feature>
<dbReference type="EC" id="2.4.-.-" evidence="3"/>
<protein>
    <submittedName>
        <fullName evidence="3">Glycosyltransferase family 4 protein</fullName>
        <ecNumber evidence="3">2.4.-.-</ecNumber>
    </submittedName>
</protein>
<reference evidence="3" key="1">
    <citation type="journal article" date="2014" name="Int. J. Syst. Evol. Microbiol.">
        <title>Complete genome of a new Firmicutes species belonging to the dominant human colonic microbiota ('Ruminococcus bicirculans') reveals two chromosomes and a selective capacity to utilize plant glucans.</title>
        <authorList>
            <consortium name="NISC Comparative Sequencing Program"/>
            <person name="Wegmann U."/>
            <person name="Louis P."/>
            <person name="Goesmann A."/>
            <person name="Henrissat B."/>
            <person name="Duncan S.H."/>
            <person name="Flint H.J."/>
        </authorList>
    </citation>
    <scope>NUCLEOTIDE SEQUENCE</scope>
    <source>
        <strain evidence="3">NBRC 112440</strain>
    </source>
</reference>
<dbReference type="SUPFAM" id="SSF53756">
    <property type="entry name" value="UDP-Glycosyltransferase/glycogen phosphorylase"/>
    <property type="match status" value="1"/>
</dbReference>
<dbReference type="InterPro" id="IPR028098">
    <property type="entry name" value="Glyco_trans_4-like_N"/>
</dbReference>
<dbReference type="InterPro" id="IPR001296">
    <property type="entry name" value="Glyco_trans_1"/>
</dbReference>
<keyword evidence="3" id="KW-0808">Transferase</keyword>
<keyword evidence="5" id="KW-1185">Reference proteome</keyword>
<dbReference type="CDD" id="cd03801">
    <property type="entry name" value="GT4_PimA-like"/>
    <property type="match status" value="1"/>
</dbReference>
<dbReference type="Gene3D" id="3.40.50.2000">
    <property type="entry name" value="Glycogen Phosphorylase B"/>
    <property type="match status" value="2"/>
</dbReference>
<reference evidence="3" key="3">
    <citation type="submission" date="2024-09" db="EMBL/GenBank/DDBJ databases">
        <authorList>
            <person name="Sun Q."/>
            <person name="Mori K."/>
        </authorList>
    </citation>
    <scope>NUCLEOTIDE SEQUENCE</scope>
    <source>
        <strain evidence="3">NBRC 112440</strain>
    </source>
</reference>
<proteinExistence type="predicted"/>
<dbReference type="Pfam" id="PF00534">
    <property type="entry name" value="Glycos_transf_1"/>
    <property type="match status" value="1"/>
</dbReference>
<dbReference type="GO" id="GO:0016757">
    <property type="term" value="F:glycosyltransferase activity"/>
    <property type="evidence" value="ECO:0007669"/>
    <property type="project" value="UniProtKB-KW"/>
</dbReference>
<organism evidence="3 5">
    <name type="scientific">Deinococcus lacus</name>
    <dbReference type="NCBI Taxonomy" id="392561"/>
    <lineage>
        <taxon>Bacteria</taxon>
        <taxon>Thermotogati</taxon>
        <taxon>Deinococcota</taxon>
        <taxon>Deinococci</taxon>
        <taxon>Deinococcales</taxon>
        <taxon>Deinococcaceae</taxon>
        <taxon>Deinococcus</taxon>
    </lineage>
</organism>
<dbReference type="Proteomes" id="UP001596297">
    <property type="component" value="Unassembled WGS sequence"/>
</dbReference>
<comment type="caution">
    <text evidence="3">The sequence shown here is derived from an EMBL/GenBank/DDBJ whole genome shotgun (WGS) entry which is preliminary data.</text>
</comment>
<evidence type="ECO:0000313" key="5">
    <source>
        <dbReference type="Proteomes" id="UP001596297"/>
    </source>
</evidence>
<dbReference type="Pfam" id="PF13439">
    <property type="entry name" value="Glyco_transf_4"/>
    <property type="match status" value="1"/>
</dbReference>
<evidence type="ECO:0000313" key="4">
    <source>
        <dbReference type="EMBL" id="MFC6592878.1"/>
    </source>
</evidence>
<feature type="domain" description="Glycosyl transferase family 1" evidence="1">
    <location>
        <begin position="181"/>
        <end position="345"/>
    </location>
</feature>
<dbReference type="EMBL" id="JBHSWD010000002">
    <property type="protein sequence ID" value="MFC6592605.1"/>
    <property type="molecule type" value="Genomic_DNA"/>
</dbReference>
<evidence type="ECO:0000259" key="2">
    <source>
        <dbReference type="Pfam" id="PF13439"/>
    </source>
</evidence>
<gene>
    <name evidence="3" type="ORF">ACFP81_11790</name>
    <name evidence="4" type="ORF">ACFP81_13320</name>
</gene>
<reference evidence="5" key="2">
    <citation type="journal article" date="2019" name="Int. J. Syst. Evol. Microbiol.">
        <title>The Global Catalogue of Microorganisms (GCM) 10K type strain sequencing project: providing services to taxonomists for standard genome sequencing and annotation.</title>
        <authorList>
            <consortium name="The Broad Institute Genomics Platform"/>
            <consortium name="The Broad Institute Genome Sequencing Center for Infectious Disease"/>
            <person name="Wu L."/>
            <person name="Ma J."/>
        </authorList>
    </citation>
    <scope>NUCLEOTIDE SEQUENCE [LARGE SCALE GENOMIC DNA]</scope>
    <source>
        <strain evidence="5">CGMCC 1.15772</strain>
    </source>
</reference>
<dbReference type="EMBL" id="JBHSWD010000002">
    <property type="protein sequence ID" value="MFC6592878.1"/>
    <property type="molecule type" value="Genomic_DNA"/>
</dbReference>
<dbReference type="RefSeq" id="WP_380083723.1">
    <property type="nucleotide sequence ID" value="NZ_JBHSWD010000002.1"/>
</dbReference>